<name>M2T0V4_COCH5</name>
<dbReference type="InterPro" id="IPR041661">
    <property type="entry name" value="ZN622/Rei1/Reh1_Znf-C2H2"/>
</dbReference>
<dbReference type="EMBL" id="KB445577">
    <property type="protein sequence ID" value="EMD91230.1"/>
    <property type="molecule type" value="Genomic_DNA"/>
</dbReference>
<feature type="domain" description="C2H2-type" evidence="2">
    <location>
        <begin position="1"/>
        <end position="23"/>
    </location>
</feature>
<organism evidence="3 4">
    <name type="scientific">Cochliobolus heterostrophus (strain C5 / ATCC 48332 / race O)</name>
    <name type="common">Southern corn leaf blight fungus</name>
    <name type="synonym">Bipolaris maydis</name>
    <dbReference type="NCBI Taxonomy" id="701091"/>
    <lineage>
        <taxon>Eukaryota</taxon>
        <taxon>Fungi</taxon>
        <taxon>Dikarya</taxon>
        <taxon>Ascomycota</taxon>
        <taxon>Pezizomycotina</taxon>
        <taxon>Dothideomycetes</taxon>
        <taxon>Pleosporomycetidae</taxon>
        <taxon>Pleosporales</taxon>
        <taxon>Pleosporineae</taxon>
        <taxon>Pleosporaceae</taxon>
        <taxon>Bipolaris</taxon>
    </lineage>
</organism>
<evidence type="ECO:0000313" key="4">
    <source>
        <dbReference type="Proteomes" id="UP000016936"/>
    </source>
</evidence>
<dbReference type="eggNOG" id="KOG2785">
    <property type="taxonomic scope" value="Eukaryota"/>
</dbReference>
<dbReference type="HOGENOM" id="CLU_018787_2_1_1"/>
<dbReference type="InterPro" id="IPR013087">
    <property type="entry name" value="Znf_C2H2_type"/>
</dbReference>
<dbReference type="SUPFAM" id="SSF57667">
    <property type="entry name" value="beta-beta-alpha zinc fingers"/>
    <property type="match status" value="1"/>
</dbReference>
<evidence type="ECO:0000256" key="1">
    <source>
        <dbReference type="SAM" id="MobiDB-lite"/>
    </source>
</evidence>
<keyword evidence="4" id="KW-1185">Reference proteome</keyword>
<accession>M2T0V4</accession>
<dbReference type="GO" id="GO:0042273">
    <property type="term" value="P:ribosomal large subunit biogenesis"/>
    <property type="evidence" value="ECO:0007669"/>
    <property type="project" value="TreeGrafter"/>
</dbReference>
<dbReference type="Proteomes" id="UP000016936">
    <property type="component" value="Unassembled WGS sequence"/>
</dbReference>
<reference evidence="3 4" key="1">
    <citation type="journal article" date="2012" name="PLoS Pathog.">
        <title>Diverse lifestyles and strategies of plant pathogenesis encoded in the genomes of eighteen Dothideomycetes fungi.</title>
        <authorList>
            <person name="Ohm R.A."/>
            <person name="Feau N."/>
            <person name="Henrissat B."/>
            <person name="Schoch C.L."/>
            <person name="Horwitz B.A."/>
            <person name="Barry K.W."/>
            <person name="Condon B.J."/>
            <person name="Copeland A.C."/>
            <person name="Dhillon B."/>
            <person name="Glaser F."/>
            <person name="Hesse C.N."/>
            <person name="Kosti I."/>
            <person name="LaButti K."/>
            <person name="Lindquist E.A."/>
            <person name="Lucas S."/>
            <person name="Salamov A.A."/>
            <person name="Bradshaw R.E."/>
            <person name="Ciuffetti L."/>
            <person name="Hamelin R.C."/>
            <person name="Kema G.H.J."/>
            <person name="Lawrence C."/>
            <person name="Scott J.A."/>
            <person name="Spatafora J.W."/>
            <person name="Turgeon B.G."/>
            <person name="de Wit P.J.G.M."/>
            <person name="Zhong S."/>
            <person name="Goodwin S.B."/>
            <person name="Grigoriev I.V."/>
        </authorList>
    </citation>
    <scope>NUCLEOTIDE SEQUENCE [LARGE SCALE GENOMIC DNA]</scope>
    <source>
        <strain evidence="4">C5 / ATCC 48332 / race O</strain>
    </source>
</reference>
<feature type="compositionally biased region" description="Basic and acidic residues" evidence="1">
    <location>
        <begin position="56"/>
        <end position="79"/>
    </location>
</feature>
<sequence length="337" mass="38305">CNTCSCTFNCSELQRSHMRAPWHIYNLKQRMIKMPALTLEQFDALAQPDEFPNPKTSKEDDMRAAPESRSESGEENQVDKRISPSECLFCNIDSFNVEDNVEHMRFAHGLYIPEADQLSDMETFIGYLALIICEYNECLYCGVEKTSLEAIQTHMKDKGHCMINLDGESELLDFWDVSGDEDNEEPKGGEKERSNDNRFHISATEMRLPSGSIITSRSDTAQLRAKPTLTKSRVKASQTRINKDRVKAITNGTEDKLQGPDGNRSMRTQPGTDHRMAIRGEMGLIGLPEQQRRALMATEIKMKKREHIAKAAQRWATEKVANKQKFFKPDVPGRKNG</sequence>
<dbReference type="PROSITE" id="PS00028">
    <property type="entry name" value="ZINC_FINGER_C2H2_1"/>
    <property type="match status" value="1"/>
</dbReference>
<feature type="region of interest" description="Disordered" evidence="1">
    <location>
        <begin position="249"/>
        <end position="270"/>
    </location>
</feature>
<evidence type="ECO:0000313" key="3">
    <source>
        <dbReference type="EMBL" id="EMD91230.1"/>
    </source>
</evidence>
<dbReference type="OMA" id="RVHAKSE"/>
<dbReference type="GO" id="GO:0030687">
    <property type="term" value="C:preribosome, large subunit precursor"/>
    <property type="evidence" value="ECO:0007669"/>
    <property type="project" value="TreeGrafter"/>
</dbReference>
<feature type="compositionally biased region" description="Basic and acidic residues" evidence="1">
    <location>
        <begin position="185"/>
        <end position="198"/>
    </location>
</feature>
<dbReference type="AlphaFoldDB" id="M2T0V4"/>
<feature type="non-terminal residue" evidence="3">
    <location>
        <position position="337"/>
    </location>
</feature>
<feature type="region of interest" description="Disordered" evidence="1">
    <location>
        <begin position="178"/>
        <end position="198"/>
    </location>
</feature>
<proteinExistence type="predicted"/>
<dbReference type="STRING" id="701091.M2T0V4"/>
<dbReference type="InterPro" id="IPR036236">
    <property type="entry name" value="Znf_C2H2_sf"/>
</dbReference>
<evidence type="ECO:0000259" key="2">
    <source>
        <dbReference type="PROSITE" id="PS00028"/>
    </source>
</evidence>
<protein>
    <recommendedName>
        <fullName evidence="2">C2H2-type domain-containing protein</fullName>
    </recommendedName>
</protein>
<dbReference type="InterPro" id="IPR040025">
    <property type="entry name" value="Znf622/Rei1/Reh1"/>
</dbReference>
<gene>
    <name evidence="3" type="ORF">COCHEDRAFT_1075618</name>
</gene>
<dbReference type="PANTHER" id="PTHR13182:SF8">
    <property type="entry name" value="CYTOPLASMIC 60S SUBUNIT BIOGENESIS FACTOR ZNF622"/>
    <property type="match status" value="1"/>
</dbReference>
<feature type="compositionally biased region" description="Basic and acidic residues" evidence="1">
    <location>
        <begin position="249"/>
        <end position="258"/>
    </location>
</feature>
<dbReference type="Pfam" id="PF12756">
    <property type="entry name" value="zf-C2H2_2"/>
    <property type="match status" value="1"/>
</dbReference>
<reference evidence="4" key="2">
    <citation type="journal article" date="2013" name="PLoS Genet.">
        <title>Comparative genome structure, secondary metabolite, and effector coding capacity across Cochliobolus pathogens.</title>
        <authorList>
            <person name="Condon B.J."/>
            <person name="Leng Y."/>
            <person name="Wu D."/>
            <person name="Bushley K.E."/>
            <person name="Ohm R.A."/>
            <person name="Otillar R."/>
            <person name="Martin J."/>
            <person name="Schackwitz W."/>
            <person name="Grimwood J."/>
            <person name="MohdZainudin N."/>
            <person name="Xue C."/>
            <person name="Wang R."/>
            <person name="Manning V.A."/>
            <person name="Dhillon B."/>
            <person name="Tu Z.J."/>
            <person name="Steffenson B.J."/>
            <person name="Salamov A."/>
            <person name="Sun H."/>
            <person name="Lowry S."/>
            <person name="LaButti K."/>
            <person name="Han J."/>
            <person name="Copeland A."/>
            <person name="Lindquist E."/>
            <person name="Barry K."/>
            <person name="Schmutz J."/>
            <person name="Baker S.E."/>
            <person name="Ciuffetti L.M."/>
            <person name="Grigoriev I.V."/>
            <person name="Zhong S."/>
            <person name="Turgeon B.G."/>
        </authorList>
    </citation>
    <scope>NUCLEOTIDE SEQUENCE [LARGE SCALE GENOMIC DNA]</scope>
    <source>
        <strain evidence="4">C5 / ATCC 48332 / race O</strain>
    </source>
</reference>
<dbReference type="PANTHER" id="PTHR13182">
    <property type="entry name" value="ZINC FINGER PROTEIN 622"/>
    <property type="match status" value="1"/>
</dbReference>
<feature type="non-terminal residue" evidence="3">
    <location>
        <position position="1"/>
    </location>
</feature>
<feature type="region of interest" description="Disordered" evidence="1">
    <location>
        <begin position="47"/>
        <end position="79"/>
    </location>
</feature>
<dbReference type="OrthoDB" id="19329at2759"/>